<feature type="region of interest" description="Disordered" evidence="2">
    <location>
        <begin position="649"/>
        <end position="679"/>
    </location>
</feature>
<dbReference type="InterPro" id="IPR010090">
    <property type="entry name" value="Phage_tape_meas"/>
</dbReference>
<feature type="domain" description="Phage tail tape measure protein" evidence="3">
    <location>
        <begin position="282"/>
        <end position="485"/>
    </location>
</feature>
<protein>
    <submittedName>
        <fullName evidence="4">Phage tail tape measure protein</fullName>
    </submittedName>
</protein>
<organism evidence="4 5">
    <name type="scientific">Photobacterium halotolerans</name>
    <dbReference type="NCBI Taxonomy" id="265726"/>
    <lineage>
        <taxon>Bacteria</taxon>
        <taxon>Pseudomonadati</taxon>
        <taxon>Pseudomonadota</taxon>
        <taxon>Gammaproteobacteria</taxon>
        <taxon>Vibrionales</taxon>
        <taxon>Vibrionaceae</taxon>
        <taxon>Photobacterium</taxon>
    </lineage>
</organism>
<reference evidence="4 5" key="1">
    <citation type="submission" date="2017-05" db="EMBL/GenBank/DDBJ databases">
        <title>High clonality and local adaptation shapes Vibrionaceae linages within an endangered oasis.</title>
        <authorList>
            <person name="Vazquez-Rosas-Landa M."/>
        </authorList>
    </citation>
    <scope>NUCLEOTIDE SEQUENCE [LARGE SCALE GENOMIC DNA]</scope>
    <source>
        <strain evidence="4 5">P46_P4S1P180</strain>
    </source>
</reference>
<proteinExistence type="predicted"/>
<evidence type="ECO:0000259" key="3">
    <source>
        <dbReference type="Pfam" id="PF10145"/>
    </source>
</evidence>
<comment type="caution">
    <text evidence="4">The sequence shown here is derived from an EMBL/GenBank/DDBJ whole genome shotgun (WGS) entry which is preliminary data.</text>
</comment>
<gene>
    <name evidence="4" type="ORF">CAG72_16045</name>
</gene>
<dbReference type="AlphaFoldDB" id="A0A7X5AV77"/>
<evidence type="ECO:0000256" key="2">
    <source>
        <dbReference type="SAM" id="MobiDB-lite"/>
    </source>
</evidence>
<dbReference type="PANTHER" id="PTHR37813">
    <property type="entry name" value="FELS-2 PROPHAGE PROTEIN"/>
    <property type="match status" value="1"/>
</dbReference>
<dbReference type="NCBIfam" id="TIGR01760">
    <property type="entry name" value="tape_meas_TP901"/>
    <property type="match status" value="1"/>
</dbReference>
<dbReference type="Proteomes" id="UP000465712">
    <property type="component" value="Unassembled WGS sequence"/>
</dbReference>
<keyword evidence="1" id="KW-1188">Viral release from host cell</keyword>
<dbReference type="Pfam" id="PF10145">
    <property type="entry name" value="PhageMin_Tail"/>
    <property type="match status" value="1"/>
</dbReference>
<sequence length="895" mass="92774">MSEKISFVLDVTVKGTKDIVSTTTATERLTKSLEAQRDELISLNQQMGKVKGFESAIARAKKLNEQIDKSREKHHQLGKALAEQKAQSASLRDEYRAAQQEVKKLSSAMKKAGDEGAGELKLKLDQAQGKVSALSQSMLEGKQKTNELNAAHKKSGTSLKALSDKQDQHRIKTNGLAAELKRAGINTKHFADEQKRLDSLAEKANATLAKQNSRLKEMQSIQSRIDHRNAKLGEIGGQATSLAVAAAPVAATMWSAMKNESSFADVKKVVDMSPEQAADLRSWSLKTSTNTPMNANDINAMLAAGGQSGIKDIGELQRFVLDSAKMGVAFDMEAGEAGQTLATFKAALGLDQQGALGLAGLSNHLSNNSNAKAKDIAAVMAREGASAKASGFSVNESAALAAAMLSTGMSEERSATALKNISGRLTLGDAASGTQKSALAAIGFDSRSLASSMQQDASGTLLDVLEAIKNAPLDEQSALISQIFGEEAKGAVAALAGNTKNFTDALKLANEGQDVHIKSLQKEYDARINTSENGVNQFINKVNRLSVVIGTALLPALNWVLEPLGWMVDGIADFAEANQGLTAVVGIGAAAFIGLKAALLAGKAASLIFGNTLDKGRLFRKGLNRETEEGGRIAARAARQWSRLNAAVASGRGPSGDGGGLGEKVRSRTRTPRARGGRGLGGLLRRGMGAINPKGAALSLGGGAVAMMPMTALAESALEIGGDVAESAGKTGLSSVLKPLGFAMSAVDVAQGLASGNMEQTGAAVGDLGGSLGGASLGAAIGTAILPGVGTVLGGIAGSIIGGMGGEMIGGWFGKKLDSPDQIAEKVKAVEQKEALTRQQPPVHFAPVIQISASQGQDSKDIAREAIQQMNEQYASLMGGNTISTQLGYAAIDQG</sequence>
<evidence type="ECO:0000313" key="4">
    <source>
        <dbReference type="EMBL" id="NAW66710.1"/>
    </source>
</evidence>
<evidence type="ECO:0000256" key="1">
    <source>
        <dbReference type="ARBA" id="ARBA00022612"/>
    </source>
</evidence>
<dbReference type="EMBL" id="WXWW01000231">
    <property type="protein sequence ID" value="NAW66710.1"/>
    <property type="molecule type" value="Genomic_DNA"/>
</dbReference>
<name>A0A7X5AV77_9GAMM</name>
<dbReference type="PANTHER" id="PTHR37813:SF1">
    <property type="entry name" value="FELS-2 PROPHAGE PROTEIN"/>
    <property type="match status" value="1"/>
</dbReference>
<dbReference type="RefSeq" id="WP_161446198.1">
    <property type="nucleotide sequence ID" value="NZ_WXWW01000231.1"/>
</dbReference>
<evidence type="ECO:0000313" key="5">
    <source>
        <dbReference type="Proteomes" id="UP000465712"/>
    </source>
</evidence>
<feature type="region of interest" description="Disordered" evidence="2">
    <location>
        <begin position="69"/>
        <end position="88"/>
    </location>
</feature>
<accession>A0A7X5AV77</accession>
<feature type="compositionally biased region" description="Gly residues" evidence="2">
    <location>
        <begin position="653"/>
        <end position="662"/>
    </location>
</feature>
<feature type="compositionally biased region" description="Basic residues" evidence="2">
    <location>
        <begin position="667"/>
        <end position="676"/>
    </location>
</feature>